<feature type="transmembrane region" description="Helical" evidence="9">
    <location>
        <begin position="212"/>
        <end position="232"/>
    </location>
</feature>
<keyword evidence="3" id="KW-0813">Transport</keyword>
<sequence>MLDRLSDTNRRAFLDGVHTFSPALLATLSWGLVTGIAMTKSVLSVPQALGMSLAVYAGSSQLAVLPLLAAGLPLWTILLTAAMVNLRFVIFSAGLAPHFAYLSLRRRLLLGYFNGDIIYLMFSKRNFPTGFQPGKEAFFWGLAVSSWSSWQVSSIAGILLASLFPDNWGLELAGTLALIPLIVSAIATRSTLAAVGIASIVALLAFDLPYRLGLPLAVIAALAAGTFADVIIDRRAPRTAAITGKGGRGAAARALPDDGGKPHPSGLASAQASAQAGAEAIAQANTPSQQSTPAEPVDPASDASRRDPNRPDTTRTAR</sequence>
<evidence type="ECO:0000256" key="6">
    <source>
        <dbReference type="ARBA" id="ARBA00022989"/>
    </source>
</evidence>
<name>A0A069PGQ8_9BURK</name>
<protein>
    <submittedName>
        <fullName evidence="10">Branched-chain amino acid ABC transporter permease</fullName>
    </submittedName>
</protein>
<evidence type="ECO:0000256" key="7">
    <source>
        <dbReference type="ARBA" id="ARBA00023136"/>
    </source>
</evidence>
<evidence type="ECO:0000313" key="11">
    <source>
        <dbReference type="Proteomes" id="UP000027466"/>
    </source>
</evidence>
<proteinExistence type="inferred from homology"/>
<comment type="similarity">
    <text evidence="2">Belongs to the AzlC family.</text>
</comment>
<reference evidence="10 11" key="1">
    <citation type="submission" date="2014-03" db="EMBL/GenBank/DDBJ databases">
        <title>Draft Genome Sequences of Four Burkholderia Strains.</title>
        <authorList>
            <person name="Liu X.Y."/>
            <person name="Li C.X."/>
            <person name="Xu J.H."/>
        </authorList>
    </citation>
    <scope>NUCLEOTIDE SEQUENCE [LARGE SCALE GENOMIC DNA]</scope>
    <source>
        <strain evidence="10 11">DSM 50014</strain>
    </source>
</reference>
<keyword evidence="6 9" id="KW-1133">Transmembrane helix</keyword>
<feature type="compositionally biased region" description="Low complexity" evidence="8">
    <location>
        <begin position="265"/>
        <end position="284"/>
    </location>
</feature>
<gene>
    <name evidence="10" type="ORF">BG61_30235</name>
</gene>
<comment type="caution">
    <text evidence="10">The sequence shown here is derived from an EMBL/GenBank/DDBJ whole genome shotgun (WGS) entry which is preliminary data.</text>
</comment>
<feature type="compositionally biased region" description="Basic and acidic residues" evidence="8">
    <location>
        <begin position="303"/>
        <end position="318"/>
    </location>
</feature>
<dbReference type="Pfam" id="PF03591">
    <property type="entry name" value="AzlC"/>
    <property type="match status" value="1"/>
</dbReference>
<organism evidence="10 11">
    <name type="scientific">Caballeronia glathei</name>
    <dbReference type="NCBI Taxonomy" id="60547"/>
    <lineage>
        <taxon>Bacteria</taxon>
        <taxon>Pseudomonadati</taxon>
        <taxon>Pseudomonadota</taxon>
        <taxon>Betaproteobacteria</taxon>
        <taxon>Burkholderiales</taxon>
        <taxon>Burkholderiaceae</taxon>
        <taxon>Caballeronia</taxon>
    </lineage>
</organism>
<dbReference type="Proteomes" id="UP000027466">
    <property type="component" value="Unassembled WGS sequence"/>
</dbReference>
<dbReference type="STRING" id="60547.GCA_000751215_06808"/>
<comment type="subcellular location">
    <subcellularLocation>
        <location evidence="1">Cell membrane</location>
        <topology evidence="1">Multi-pass membrane protein</topology>
    </subcellularLocation>
</comment>
<keyword evidence="5 9" id="KW-0812">Transmembrane</keyword>
<evidence type="ECO:0000256" key="8">
    <source>
        <dbReference type="SAM" id="MobiDB-lite"/>
    </source>
</evidence>
<accession>A0A069PGQ8</accession>
<evidence type="ECO:0000256" key="9">
    <source>
        <dbReference type="SAM" id="Phobius"/>
    </source>
</evidence>
<evidence type="ECO:0000256" key="1">
    <source>
        <dbReference type="ARBA" id="ARBA00004651"/>
    </source>
</evidence>
<evidence type="ECO:0000313" key="10">
    <source>
        <dbReference type="EMBL" id="KDR39765.1"/>
    </source>
</evidence>
<keyword evidence="11" id="KW-1185">Reference proteome</keyword>
<feature type="transmembrane region" description="Helical" evidence="9">
    <location>
        <begin position="176"/>
        <end position="206"/>
    </location>
</feature>
<dbReference type="InterPro" id="IPR011606">
    <property type="entry name" value="Brnchd-chn_aa_trnsp_permease"/>
</dbReference>
<feature type="region of interest" description="Disordered" evidence="8">
    <location>
        <begin position="242"/>
        <end position="318"/>
    </location>
</feature>
<evidence type="ECO:0000256" key="5">
    <source>
        <dbReference type="ARBA" id="ARBA00022692"/>
    </source>
</evidence>
<evidence type="ECO:0000256" key="2">
    <source>
        <dbReference type="ARBA" id="ARBA00010735"/>
    </source>
</evidence>
<keyword evidence="4" id="KW-1003">Cell membrane</keyword>
<dbReference type="PANTHER" id="PTHR34979:SF1">
    <property type="entry name" value="INNER MEMBRANE PROTEIN YGAZ"/>
    <property type="match status" value="1"/>
</dbReference>
<dbReference type="AlphaFoldDB" id="A0A069PGQ8"/>
<evidence type="ECO:0000256" key="3">
    <source>
        <dbReference type="ARBA" id="ARBA00022448"/>
    </source>
</evidence>
<dbReference type="PANTHER" id="PTHR34979">
    <property type="entry name" value="INNER MEMBRANE PROTEIN YGAZ"/>
    <property type="match status" value="1"/>
</dbReference>
<feature type="transmembrane region" description="Helical" evidence="9">
    <location>
        <begin position="20"/>
        <end position="37"/>
    </location>
</feature>
<feature type="transmembrane region" description="Helical" evidence="9">
    <location>
        <begin position="137"/>
        <end position="164"/>
    </location>
</feature>
<evidence type="ECO:0000256" key="4">
    <source>
        <dbReference type="ARBA" id="ARBA00022475"/>
    </source>
</evidence>
<dbReference type="GO" id="GO:0005886">
    <property type="term" value="C:plasma membrane"/>
    <property type="evidence" value="ECO:0007669"/>
    <property type="project" value="UniProtKB-SubCell"/>
</dbReference>
<dbReference type="GO" id="GO:1903785">
    <property type="term" value="P:L-valine transmembrane transport"/>
    <property type="evidence" value="ECO:0007669"/>
    <property type="project" value="TreeGrafter"/>
</dbReference>
<keyword evidence="7 9" id="KW-0472">Membrane</keyword>
<dbReference type="EMBL" id="JFHC01000052">
    <property type="protein sequence ID" value="KDR39765.1"/>
    <property type="molecule type" value="Genomic_DNA"/>
</dbReference>